<evidence type="ECO:0000313" key="1">
    <source>
        <dbReference type="EMBL" id="KAF2672158.1"/>
    </source>
</evidence>
<accession>A0A6A6UM55</accession>
<dbReference type="EMBL" id="MU004232">
    <property type="protein sequence ID" value="KAF2672158.1"/>
    <property type="molecule type" value="Genomic_DNA"/>
</dbReference>
<gene>
    <name evidence="1" type="ORF">BT63DRAFT_189951</name>
</gene>
<sequence length="175" mass="19151">MHAPRGMRDVSVEAAVLSCSTKGRNSPIDARKSQPACPGEQEITFWTLSPSFCIIKSILLSLSACHEYICHVVEFKINGLSVGGSFSTAQTISPNVPAAKEVSRSTNSIVTVWPEICDYFGLLGFPAIVHLAAVRCGLLEVIGLRTMRYLGSCDPIWCTVVWLERWSNIGSLIRH</sequence>
<keyword evidence="2" id="KW-1185">Reference proteome</keyword>
<evidence type="ECO:0000313" key="2">
    <source>
        <dbReference type="Proteomes" id="UP000799302"/>
    </source>
</evidence>
<dbReference type="AlphaFoldDB" id="A0A6A6UM55"/>
<name>A0A6A6UM55_9PEZI</name>
<organism evidence="1 2">
    <name type="scientific">Microthyrium microscopicum</name>
    <dbReference type="NCBI Taxonomy" id="703497"/>
    <lineage>
        <taxon>Eukaryota</taxon>
        <taxon>Fungi</taxon>
        <taxon>Dikarya</taxon>
        <taxon>Ascomycota</taxon>
        <taxon>Pezizomycotina</taxon>
        <taxon>Dothideomycetes</taxon>
        <taxon>Dothideomycetes incertae sedis</taxon>
        <taxon>Microthyriales</taxon>
        <taxon>Microthyriaceae</taxon>
        <taxon>Microthyrium</taxon>
    </lineage>
</organism>
<dbReference type="Proteomes" id="UP000799302">
    <property type="component" value="Unassembled WGS sequence"/>
</dbReference>
<proteinExistence type="predicted"/>
<protein>
    <submittedName>
        <fullName evidence="1">Uncharacterized protein</fullName>
    </submittedName>
</protein>
<reference evidence="1" key="1">
    <citation type="journal article" date="2020" name="Stud. Mycol.">
        <title>101 Dothideomycetes genomes: a test case for predicting lifestyles and emergence of pathogens.</title>
        <authorList>
            <person name="Haridas S."/>
            <person name="Albert R."/>
            <person name="Binder M."/>
            <person name="Bloem J."/>
            <person name="Labutti K."/>
            <person name="Salamov A."/>
            <person name="Andreopoulos B."/>
            <person name="Baker S."/>
            <person name="Barry K."/>
            <person name="Bills G."/>
            <person name="Bluhm B."/>
            <person name="Cannon C."/>
            <person name="Castanera R."/>
            <person name="Culley D."/>
            <person name="Daum C."/>
            <person name="Ezra D."/>
            <person name="Gonzalez J."/>
            <person name="Henrissat B."/>
            <person name="Kuo A."/>
            <person name="Liang C."/>
            <person name="Lipzen A."/>
            <person name="Lutzoni F."/>
            <person name="Magnuson J."/>
            <person name="Mondo S."/>
            <person name="Nolan M."/>
            <person name="Ohm R."/>
            <person name="Pangilinan J."/>
            <person name="Park H.-J."/>
            <person name="Ramirez L."/>
            <person name="Alfaro M."/>
            <person name="Sun H."/>
            <person name="Tritt A."/>
            <person name="Yoshinaga Y."/>
            <person name="Zwiers L.-H."/>
            <person name="Turgeon B."/>
            <person name="Goodwin S."/>
            <person name="Spatafora J."/>
            <person name="Crous P."/>
            <person name="Grigoriev I."/>
        </authorList>
    </citation>
    <scope>NUCLEOTIDE SEQUENCE</scope>
    <source>
        <strain evidence="1">CBS 115976</strain>
    </source>
</reference>